<proteinExistence type="predicted"/>
<evidence type="ECO:0000313" key="1">
    <source>
        <dbReference type="EMBL" id="MBA4628499.1"/>
    </source>
</evidence>
<dbReference type="InterPro" id="IPR039495">
    <property type="entry name" value="TAF1A"/>
</dbReference>
<sequence>MIAMHLEATYSGYNTWSEFASCLLRISRCEEDRASMCVDGDEADSKESYGATFSRIPDMFVRGISGKTWKLRCKWWLNRHFSKETLAFEMSAGDLQLMAYKAACASHLYGKEFQYVTDVDAYLNEHDKTSSTCLHLHIRNSIGFYRSLGRKRISF</sequence>
<dbReference type="GO" id="GO:0006360">
    <property type="term" value="P:transcription by RNA polymerase I"/>
    <property type="evidence" value="ECO:0007669"/>
    <property type="project" value="InterPro"/>
</dbReference>
<dbReference type="AlphaFoldDB" id="A0A7C8YWR7"/>
<reference evidence="1" key="1">
    <citation type="journal article" date="2013" name="J. Plant Res.">
        <title>Effect of fungi and light on seed germination of three Opuntia species from semiarid lands of central Mexico.</title>
        <authorList>
            <person name="Delgado-Sanchez P."/>
            <person name="Jimenez-Bremont J.F."/>
            <person name="Guerrero-Gonzalez Mde L."/>
            <person name="Flores J."/>
        </authorList>
    </citation>
    <scope>NUCLEOTIDE SEQUENCE</scope>
    <source>
        <tissue evidence="1">Cladode</tissue>
    </source>
</reference>
<reference evidence="1" key="2">
    <citation type="submission" date="2020-07" db="EMBL/GenBank/DDBJ databases">
        <authorList>
            <person name="Vera ALvarez R."/>
            <person name="Arias-Moreno D.M."/>
            <person name="Jimenez-Jacinto V."/>
            <person name="Jimenez-Bremont J.F."/>
            <person name="Swaminathan K."/>
            <person name="Moose S.P."/>
            <person name="Guerrero-Gonzalez M.L."/>
            <person name="Marino-Ramirez L."/>
            <person name="Landsman D."/>
            <person name="Rodriguez-Kessler M."/>
            <person name="Delgado-Sanchez P."/>
        </authorList>
    </citation>
    <scope>NUCLEOTIDE SEQUENCE</scope>
    <source>
        <tissue evidence="1">Cladode</tissue>
    </source>
</reference>
<dbReference type="Pfam" id="PF14929">
    <property type="entry name" value="TAF1_subA"/>
    <property type="match status" value="1"/>
</dbReference>
<dbReference type="PANTHER" id="PTHR36720">
    <property type="entry name" value="TAF RNA POLYMERASE I SUBUNIT A"/>
    <property type="match status" value="1"/>
</dbReference>
<dbReference type="PANTHER" id="PTHR36720:SF1">
    <property type="entry name" value="TAF RNA POLYMERASE I SUBUNIT A"/>
    <property type="match status" value="1"/>
</dbReference>
<accession>A0A7C8YWR7</accession>
<dbReference type="EMBL" id="GISG01066226">
    <property type="protein sequence ID" value="MBA4628499.1"/>
    <property type="molecule type" value="Transcribed_RNA"/>
</dbReference>
<organism evidence="1">
    <name type="scientific">Opuntia streptacantha</name>
    <name type="common">Prickly pear cactus</name>
    <name type="synonym">Opuntia cardona</name>
    <dbReference type="NCBI Taxonomy" id="393608"/>
    <lineage>
        <taxon>Eukaryota</taxon>
        <taxon>Viridiplantae</taxon>
        <taxon>Streptophyta</taxon>
        <taxon>Embryophyta</taxon>
        <taxon>Tracheophyta</taxon>
        <taxon>Spermatophyta</taxon>
        <taxon>Magnoliopsida</taxon>
        <taxon>eudicotyledons</taxon>
        <taxon>Gunneridae</taxon>
        <taxon>Pentapetalae</taxon>
        <taxon>Caryophyllales</taxon>
        <taxon>Cactineae</taxon>
        <taxon>Cactaceae</taxon>
        <taxon>Opuntioideae</taxon>
        <taxon>Opuntia</taxon>
    </lineage>
</organism>
<protein>
    <submittedName>
        <fullName evidence="1">Uncharacterized protein</fullName>
    </submittedName>
</protein>
<dbReference type="GO" id="GO:0000120">
    <property type="term" value="C:RNA polymerase I transcription regulator complex"/>
    <property type="evidence" value="ECO:0007669"/>
    <property type="project" value="InterPro"/>
</dbReference>
<name>A0A7C8YWR7_OPUST</name>